<dbReference type="InterPro" id="IPR036116">
    <property type="entry name" value="FN3_sf"/>
</dbReference>
<dbReference type="OrthoDB" id="3824055at2"/>
<keyword evidence="1" id="KW-0732">Signal</keyword>
<dbReference type="AlphaFoldDB" id="A0A561BLT2"/>
<dbReference type="SUPFAM" id="SSF49265">
    <property type="entry name" value="Fibronectin type III"/>
    <property type="match status" value="1"/>
</dbReference>
<feature type="chain" id="PRO_5021721002" description="Fibronectin type-III domain-containing protein" evidence="1">
    <location>
        <begin position="27"/>
        <end position="414"/>
    </location>
</feature>
<organism evidence="2 3">
    <name type="scientific">Kribbella amoyensis</name>
    <dbReference type="NCBI Taxonomy" id="996641"/>
    <lineage>
        <taxon>Bacteria</taxon>
        <taxon>Bacillati</taxon>
        <taxon>Actinomycetota</taxon>
        <taxon>Actinomycetes</taxon>
        <taxon>Propionibacteriales</taxon>
        <taxon>Kribbellaceae</taxon>
        <taxon>Kribbella</taxon>
    </lineage>
</organism>
<proteinExistence type="predicted"/>
<dbReference type="EMBL" id="VIVK01000001">
    <property type="protein sequence ID" value="TWD79841.1"/>
    <property type="molecule type" value="Genomic_DNA"/>
</dbReference>
<evidence type="ECO:0000313" key="2">
    <source>
        <dbReference type="EMBL" id="TWD79841.1"/>
    </source>
</evidence>
<name>A0A561BLT2_9ACTN</name>
<evidence type="ECO:0000313" key="3">
    <source>
        <dbReference type="Proteomes" id="UP000318380"/>
    </source>
</evidence>
<keyword evidence="3" id="KW-1185">Reference proteome</keyword>
<evidence type="ECO:0008006" key="4">
    <source>
        <dbReference type="Google" id="ProtNLM"/>
    </source>
</evidence>
<dbReference type="Proteomes" id="UP000318380">
    <property type="component" value="Unassembled WGS sequence"/>
</dbReference>
<comment type="caution">
    <text evidence="2">The sequence shown here is derived from an EMBL/GenBank/DDBJ whole genome shotgun (WGS) entry which is preliminary data.</text>
</comment>
<accession>A0A561BLT2</accession>
<evidence type="ECO:0000256" key="1">
    <source>
        <dbReference type="SAM" id="SignalP"/>
    </source>
</evidence>
<feature type="signal peptide" evidence="1">
    <location>
        <begin position="1"/>
        <end position="26"/>
    </location>
</feature>
<protein>
    <recommendedName>
        <fullName evidence="4">Fibronectin type-III domain-containing protein</fullName>
    </recommendedName>
</protein>
<reference evidence="2 3" key="1">
    <citation type="submission" date="2019-06" db="EMBL/GenBank/DDBJ databases">
        <title>Sequencing the genomes of 1000 actinobacteria strains.</title>
        <authorList>
            <person name="Klenk H.-P."/>
        </authorList>
    </citation>
    <scope>NUCLEOTIDE SEQUENCE [LARGE SCALE GENOMIC DNA]</scope>
    <source>
        <strain evidence="2 3">DSM 24683</strain>
    </source>
</reference>
<sequence length="414" mass="44876">MRTAIAAALTAALVTTLTTPATPAAAAETAPTNVRIAWKDSTYQRVVVSWDETEPVANLVTLRTRGDRNYFSVTTTADQPNAIEVEAARIRDYSWYSPGKPLEFVVAGGPSSAVSPGFDAFAPNQAHLIAATRSAAGATTVRWQPPTGTDLTPNDPLDRNLPLTYQVSYIPASTGRQVPIGGRTTATQVTYTLRSEYKLQVVAHNEWGGQFPTTMVTANATRITAHVPSWAVYDSDSVVTGTYTPADQQRQVVLQARNSSTSPWYTVRSITARGGRFEFPLGTGGSRQYRVTAPTSQYYNGALVYNAASTAPAASTTQLRVLGAFWYTQILAGWTNEARLYVAPKVNTTATLQRWNGKTWTTVGPVKVKNGYGVGYIRTTAKGRTAYRYYVPATTYAGVYFAAAYTQNFVNVVV</sequence>
<gene>
    <name evidence="2" type="ORF">FB561_0907</name>
</gene>